<dbReference type="Proteomes" id="UP000735302">
    <property type="component" value="Unassembled WGS sequence"/>
</dbReference>
<evidence type="ECO:0000256" key="1">
    <source>
        <dbReference type="SAM" id="MobiDB-lite"/>
    </source>
</evidence>
<proteinExistence type="predicted"/>
<dbReference type="EMBL" id="BLXT01004946">
    <property type="protein sequence ID" value="GFO18279.1"/>
    <property type="molecule type" value="Genomic_DNA"/>
</dbReference>
<dbReference type="AlphaFoldDB" id="A0AAV4BHF6"/>
<sequence length="112" mass="12296">MSCILSQTVCFASDGTLVVDPSQKDLCRFQGGLDNQWATKTPLADTVIKNVLFLAVRIESHTKSYTSSTVDDDDDNGCRGEDGDNGKSKKEGDFFDDVDDDDDDDGNDYENI</sequence>
<gene>
    <name evidence="2" type="ORF">PoB_004478400</name>
</gene>
<keyword evidence="3" id="KW-1185">Reference proteome</keyword>
<protein>
    <submittedName>
        <fullName evidence="2">Uncharacterized protein</fullName>
    </submittedName>
</protein>
<feature type="compositionally biased region" description="Acidic residues" evidence="1">
    <location>
        <begin position="94"/>
        <end position="112"/>
    </location>
</feature>
<feature type="region of interest" description="Disordered" evidence="1">
    <location>
        <begin position="64"/>
        <end position="112"/>
    </location>
</feature>
<comment type="caution">
    <text evidence="2">The sequence shown here is derived from an EMBL/GenBank/DDBJ whole genome shotgun (WGS) entry which is preliminary data.</text>
</comment>
<accession>A0AAV4BHF6</accession>
<evidence type="ECO:0000313" key="3">
    <source>
        <dbReference type="Proteomes" id="UP000735302"/>
    </source>
</evidence>
<organism evidence="2 3">
    <name type="scientific">Plakobranchus ocellatus</name>
    <dbReference type="NCBI Taxonomy" id="259542"/>
    <lineage>
        <taxon>Eukaryota</taxon>
        <taxon>Metazoa</taxon>
        <taxon>Spiralia</taxon>
        <taxon>Lophotrochozoa</taxon>
        <taxon>Mollusca</taxon>
        <taxon>Gastropoda</taxon>
        <taxon>Heterobranchia</taxon>
        <taxon>Euthyneura</taxon>
        <taxon>Panpulmonata</taxon>
        <taxon>Sacoglossa</taxon>
        <taxon>Placobranchoidea</taxon>
        <taxon>Plakobranchidae</taxon>
        <taxon>Plakobranchus</taxon>
    </lineage>
</organism>
<reference evidence="2 3" key="1">
    <citation type="journal article" date="2021" name="Elife">
        <title>Chloroplast acquisition without the gene transfer in kleptoplastic sea slugs, Plakobranchus ocellatus.</title>
        <authorList>
            <person name="Maeda T."/>
            <person name="Takahashi S."/>
            <person name="Yoshida T."/>
            <person name="Shimamura S."/>
            <person name="Takaki Y."/>
            <person name="Nagai Y."/>
            <person name="Toyoda A."/>
            <person name="Suzuki Y."/>
            <person name="Arimoto A."/>
            <person name="Ishii H."/>
            <person name="Satoh N."/>
            <person name="Nishiyama T."/>
            <person name="Hasebe M."/>
            <person name="Maruyama T."/>
            <person name="Minagawa J."/>
            <person name="Obokata J."/>
            <person name="Shigenobu S."/>
        </authorList>
    </citation>
    <scope>NUCLEOTIDE SEQUENCE [LARGE SCALE GENOMIC DNA]</scope>
</reference>
<evidence type="ECO:0000313" key="2">
    <source>
        <dbReference type="EMBL" id="GFO18279.1"/>
    </source>
</evidence>
<feature type="compositionally biased region" description="Basic and acidic residues" evidence="1">
    <location>
        <begin position="76"/>
        <end position="93"/>
    </location>
</feature>
<name>A0AAV4BHF6_9GAST</name>